<keyword evidence="3" id="KW-1185">Reference proteome</keyword>
<name>A0A9J6DH58_RHIMP</name>
<feature type="region of interest" description="Disordered" evidence="1">
    <location>
        <begin position="44"/>
        <end position="89"/>
    </location>
</feature>
<comment type="caution">
    <text evidence="2">The sequence shown here is derived from an EMBL/GenBank/DDBJ whole genome shotgun (WGS) entry which is preliminary data.</text>
</comment>
<accession>A0A9J6DH58</accession>
<evidence type="ECO:0008006" key="4">
    <source>
        <dbReference type="Google" id="ProtNLM"/>
    </source>
</evidence>
<proteinExistence type="predicted"/>
<dbReference type="EMBL" id="JABSTU010000009">
    <property type="protein sequence ID" value="KAH8021248.1"/>
    <property type="molecule type" value="Genomic_DNA"/>
</dbReference>
<gene>
    <name evidence="2" type="ORF">HPB51_013923</name>
</gene>
<feature type="compositionally biased region" description="Basic and acidic residues" evidence="1">
    <location>
        <begin position="67"/>
        <end position="89"/>
    </location>
</feature>
<evidence type="ECO:0000313" key="3">
    <source>
        <dbReference type="Proteomes" id="UP000821866"/>
    </source>
</evidence>
<protein>
    <recommendedName>
        <fullName evidence="4">THAP-type domain-containing protein</fullName>
    </recommendedName>
</protein>
<dbReference type="Proteomes" id="UP000821866">
    <property type="component" value="Chromosome 7"/>
</dbReference>
<sequence>MPTCYVPGCTNGYAKDIEKSGRHFFIAPSDETFRSAWNRVIPCAIKNSRRSSRGSPPPRRDRRPRRHSGDGEKHHWGKKEPKKEPEEKASVFHAEKAFDSNVQECSSVEA</sequence>
<dbReference type="AlphaFoldDB" id="A0A9J6DH58"/>
<evidence type="ECO:0000313" key="2">
    <source>
        <dbReference type="EMBL" id="KAH8021248.1"/>
    </source>
</evidence>
<reference evidence="2" key="1">
    <citation type="journal article" date="2020" name="Cell">
        <title>Large-Scale Comparative Analyses of Tick Genomes Elucidate Their Genetic Diversity and Vector Capacities.</title>
        <authorList>
            <consortium name="Tick Genome and Microbiome Consortium (TIGMIC)"/>
            <person name="Jia N."/>
            <person name="Wang J."/>
            <person name="Shi W."/>
            <person name="Du L."/>
            <person name="Sun Y."/>
            <person name="Zhan W."/>
            <person name="Jiang J.F."/>
            <person name="Wang Q."/>
            <person name="Zhang B."/>
            <person name="Ji P."/>
            <person name="Bell-Sakyi L."/>
            <person name="Cui X.M."/>
            <person name="Yuan T.T."/>
            <person name="Jiang B.G."/>
            <person name="Yang W.F."/>
            <person name="Lam T.T."/>
            <person name="Chang Q.C."/>
            <person name="Ding S.J."/>
            <person name="Wang X.J."/>
            <person name="Zhu J.G."/>
            <person name="Ruan X.D."/>
            <person name="Zhao L."/>
            <person name="Wei J.T."/>
            <person name="Ye R.Z."/>
            <person name="Que T.C."/>
            <person name="Du C.H."/>
            <person name="Zhou Y.H."/>
            <person name="Cheng J.X."/>
            <person name="Dai P.F."/>
            <person name="Guo W.B."/>
            <person name="Han X.H."/>
            <person name="Huang E.J."/>
            <person name="Li L.F."/>
            <person name="Wei W."/>
            <person name="Gao Y.C."/>
            <person name="Liu J.Z."/>
            <person name="Shao H.Z."/>
            <person name="Wang X."/>
            <person name="Wang C.C."/>
            <person name="Yang T.C."/>
            <person name="Huo Q.B."/>
            <person name="Li W."/>
            <person name="Chen H.Y."/>
            <person name="Chen S.E."/>
            <person name="Zhou L.G."/>
            <person name="Ni X.B."/>
            <person name="Tian J.H."/>
            <person name="Sheng Y."/>
            <person name="Liu T."/>
            <person name="Pan Y.S."/>
            <person name="Xia L.Y."/>
            <person name="Li J."/>
            <person name="Zhao F."/>
            <person name="Cao W.C."/>
        </authorList>
    </citation>
    <scope>NUCLEOTIDE SEQUENCE</scope>
    <source>
        <strain evidence="2">Rmic-2018</strain>
    </source>
</reference>
<organism evidence="2 3">
    <name type="scientific">Rhipicephalus microplus</name>
    <name type="common">Cattle tick</name>
    <name type="synonym">Boophilus microplus</name>
    <dbReference type="NCBI Taxonomy" id="6941"/>
    <lineage>
        <taxon>Eukaryota</taxon>
        <taxon>Metazoa</taxon>
        <taxon>Ecdysozoa</taxon>
        <taxon>Arthropoda</taxon>
        <taxon>Chelicerata</taxon>
        <taxon>Arachnida</taxon>
        <taxon>Acari</taxon>
        <taxon>Parasitiformes</taxon>
        <taxon>Ixodida</taxon>
        <taxon>Ixodoidea</taxon>
        <taxon>Ixodidae</taxon>
        <taxon>Rhipicephalinae</taxon>
        <taxon>Rhipicephalus</taxon>
        <taxon>Boophilus</taxon>
    </lineage>
</organism>
<evidence type="ECO:0000256" key="1">
    <source>
        <dbReference type="SAM" id="MobiDB-lite"/>
    </source>
</evidence>
<reference evidence="2" key="2">
    <citation type="submission" date="2021-09" db="EMBL/GenBank/DDBJ databases">
        <authorList>
            <person name="Jia N."/>
            <person name="Wang J."/>
            <person name="Shi W."/>
            <person name="Du L."/>
            <person name="Sun Y."/>
            <person name="Zhan W."/>
            <person name="Jiang J."/>
            <person name="Wang Q."/>
            <person name="Zhang B."/>
            <person name="Ji P."/>
            <person name="Sakyi L.B."/>
            <person name="Cui X."/>
            <person name="Yuan T."/>
            <person name="Jiang B."/>
            <person name="Yang W."/>
            <person name="Lam T.T.-Y."/>
            <person name="Chang Q."/>
            <person name="Ding S."/>
            <person name="Wang X."/>
            <person name="Zhu J."/>
            <person name="Ruan X."/>
            <person name="Zhao L."/>
            <person name="Wei J."/>
            <person name="Que T."/>
            <person name="Du C."/>
            <person name="Cheng J."/>
            <person name="Dai P."/>
            <person name="Han X."/>
            <person name="Huang E."/>
            <person name="Gao Y."/>
            <person name="Liu J."/>
            <person name="Shao H."/>
            <person name="Ye R."/>
            <person name="Li L."/>
            <person name="Wei W."/>
            <person name="Wang X."/>
            <person name="Wang C."/>
            <person name="Huo Q."/>
            <person name="Li W."/>
            <person name="Guo W."/>
            <person name="Chen H."/>
            <person name="Chen S."/>
            <person name="Zhou L."/>
            <person name="Zhou L."/>
            <person name="Ni X."/>
            <person name="Tian J."/>
            <person name="Zhou Y."/>
            <person name="Sheng Y."/>
            <person name="Liu T."/>
            <person name="Pan Y."/>
            <person name="Xia L."/>
            <person name="Li J."/>
            <person name="Zhao F."/>
            <person name="Cao W."/>
        </authorList>
    </citation>
    <scope>NUCLEOTIDE SEQUENCE</scope>
    <source>
        <strain evidence="2">Rmic-2018</strain>
        <tissue evidence="2">Larvae</tissue>
    </source>
</reference>